<evidence type="ECO:0000313" key="1">
    <source>
        <dbReference type="EMBL" id="KAF7839412.1"/>
    </source>
</evidence>
<dbReference type="AlphaFoldDB" id="A0A834X7T3"/>
<dbReference type="Proteomes" id="UP000634136">
    <property type="component" value="Unassembled WGS sequence"/>
</dbReference>
<organism evidence="1 2">
    <name type="scientific">Senna tora</name>
    <dbReference type="NCBI Taxonomy" id="362788"/>
    <lineage>
        <taxon>Eukaryota</taxon>
        <taxon>Viridiplantae</taxon>
        <taxon>Streptophyta</taxon>
        <taxon>Embryophyta</taxon>
        <taxon>Tracheophyta</taxon>
        <taxon>Spermatophyta</taxon>
        <taxon>Magnoliopsida</taxon>
        <taxon>eudicotyledons</taxon>
        <taxon>Gunneridae</taxon>
        <taxon>Pentapetalae</taxon>
        <taxon>rosids</taxon>
        <taxon>fabids</taxon>
        <taxon>Fabales</taxon>
        <taxon>Fabaceae</taxon>
        <taxon>Caesalpinioideae</taxon>
        <taxon>Cassia clade</taxon>
        <taxon>Senna</taxon>
    </lineage>
</organism>
<keyword evidence="2" id="KW-1185">Reference proteome</keyword>
<evidence type="ECO:0000313" key="2">
    <source>
        <dbReference type="Proteomes" id="UP000634136"/>
    </source>
</evidence>
<dbReference type="EMBL" id="JAAIUW010000003">
    <property type="protein sequence ID" value="KAF7839412.1"/>
    <property type="molecule type" value="Genomic_DNA"/>
</dbReference>
<sequence length="116" mass="13054">MNLVGSITREPGADGIILVSIRRQASLEIFQEQGLMESSDARLERRVVGTRRMPLGVNYAGCKESSTGNDMEISNKPRKMHRSVNLMEERCLDPLPWGKLLGREGFLIEHFELAIV</sequence>
<reference evidence="1" key="1">
    <citation type="submission" date="2020-09" db="EMBL/GenBank/DDBJ databases">
        <title>Genome-Enabled Discovery of Anthraquinone Biosynthesis in Senna tora.</title>
        <authorList>
            <person name="Kang S.-H."/>
            <person name="Pandey R.P."/>
            <person name="Lee C.-M."/>
            <person name="Sim J.-S."/>
            <person name="Jeong J.-T."/>
            <person name="Choi B.-S."/>
            <person name="Jung M."/>
            <person name="Ginzburg D."/>
            <person name="Zhao K."/>
            <person name="Won S.Y."/>
            <person name="Oh T.-J."/>
            <person name="Yu Y."/>
            <person name="Kim N.-H."/>
            <person name="Lee O.R."/>
            <person name="Lee T.-H."/>
            <person name="Bashyal P."/>
            <person name="Kim T.-S."/>
            <person name="Lee W.-H."/>
            <person name="Kawkins C."/>
            <person name="Kim C.-K."/>
            <person name="Kim J.S."/>
            <person name="Ahn B.O."/>
            <person name="Rhee S.Y."/>
            <person name="Sohng J.K."/>
        </authorList>
    </citation>
    <scope>NUCLEOTIDE SEQUENCE</scope>
    <source>
        <tissue evidence="1">Leaf</tissue>
    </source>
</reference>
<name>A0A834X7T3_9FABA</name>
<proteinExistence type="predicted"/>
<gene>
    <name evidence="1" type="ORF">G2W53_007894</name>
</gene>
<comment type="caution">
    <text evidence="1">The sequence shown here is derived from an EMBL/GenBank/DDBJ whole genome shotgun (WGS) entry which is preliminary data.</text>
</comment>
<accession>A0A834X7T3</accession>
<protein>
    <submittedName>
        <fullName evidence="1">Uncharacterized protein</fullName>
    </submittedName>
</protein>